<evidence type="ECO:0000256" key="3">
    <source>
        <dbReference type="ARBA" id="ARBA00022555"/>
    </source>
</evidence>
<dbReference type="EC" id="2.7.7.56" evidence="6"/>
<dbReference type="PANTHER" id="PTHR11953">
    <property type="entry name" value="EXOSOME COMPLEX COMPONENT"/>
    <property type="match status" value="1"/>
</dbReference>
<comment type="subunit">
    <text evidence="6">Homohexameric ring arranged as a trimer of dimers.</text>
</comment>
<keyword evidence="6" id="KW-0548">Nucleotidyltransferase</keyword>
<dbReference type="InterPro" id="IPR001247">
    <property type="entry name" value="ExoRNase_PH_dom1"/>
</dbReference>
<protein>
    <recommendedName>
        <fullName evidence="6">Ribonuclease PH</fullName>
        <shortName evidence="6">RNase PH</shortName>
        <ecNumber evidence="6">2.7.7.56</ecNumber>
    </recommendedName>
    <alternativeName>
        <fullName evidence="6">tRNA nucleotidyltransferase</fullName>
    </alternativeName>
</protein>
<keyword evidence="2 6" id="KW-0698">rRNA processing</keyword>
<dbReference type="InterPro" id="IPR036345">
    <property type="entry name" value="ExoRNase_PH_dom2_sf"/>
</dbReference>
<proteinExistence type="inferred from homology"/>
<dbReference type="NCBIfam" id="TIGR01966">
    <property type="entry name" value="RNasePH"/>
    <property type="match status" value="1"/>
</dbReference>
<feature type="domain" description="Exoribonuclease phosphorolytic" evidence="8">
    <location>
        <begin position="169"/>
        <end position="236"/>
    </location>
</feature>
<dbReference type="CDD" id="cd11362">
    <property type="entry name" value="RNase_PH_bact"/>
    <property type="match status" value="1"/>
</dbReference>
<reference evidence="9" key="1">
    <citation type="submission" date="2022-11" db="EMBL/GenBank/DDBJ databases">
        <title>Robbsia betulipollinis sp. nov., isolated from pollen of birch (Betula pendula).</title>
        <authorList>
            <person name="Shi H."/>
            <person name="Ambika Manirajan B."/>
            <person name="Ratering S."/>
            <person name="Geissler-Plaum R."/>
            <person name="Schnell S."/>
        </authorList>
    </citation>
    <scope>NUCLEOTIDE SEQUENCE</scope>
    <source>
        <strain evidence="9">Bb-Pol-6</strain>
    </source>
</reference>
<evidence type="ECO:0000313" key="9">
    <source>
        <dbReference type="EMBL" id="MCY0388678.1"/>
    </source>
</evidence>
<evidence type="ECO:0000256" key="1">
    <source>
        <dbReference type="ARBA" id="ARBA00006678"/>
    </source>
</evidence>
<feature type="domain" description="Exoribonuclease phosphorolytic" evidence="7">
    <location>
        <begin position="23"/>
        <end position="152"/>
    </location>
</feature>
<dbReference type="HAMAP" id="MF_00564">
    <property type="entry name" value="RNase_PH"/>
    <property type="match status" value="1"/>
</dbReference>
<sequence>MTLLPAAPASPPSRRDDRAAHALRSVRLTRGFTKHAEGSVLVAFGDTQVICTASVVERVPEFLRGRGEGWLTAEYGMLPRATHTRSDREAARGKQTGRTQEIQRLIGRALRAVFDLQKLGPRTLHIDCDVIQADGGTRTASITGAFVAAHDAVRTLLESGRIAETPITDFVAAISVGMLENTPLLDLDYSEDSQCDTDMNVVMTGQGRFVEVQGTAEGEPFSRDDMNALLDLAHDGIAQLIAAQRAALERDLA</sequence>
<dbReference type="Gene3D" id="3.30.230.70">
    <property type="entry name" value="GHMP Kinase, N-terminal domain"/>
    <property type="match status" value="1"/>
</dbReference>
<evidence type="ECO:0000256" key="6">
    <source>
        <dbReference type="HAMAP-Rule" id="MF_00564"/>
    </source>
</evidence>
<evidence type="ECO:0000256" key="2">
    <source>
        <dbReference type="ARBA" id="ARBA00022552"/>
    </source>
</evidence>
<keyword evidence="4 6" id="KW-0819">tRNA processing</keyword>
<dbReference type="SUPFAM" id="SSF55666">
    <property type="entry name" value="Ribonuclease PH domain 2-like"/>
    <property type="match status" value="1"/>
</dbReference>
<dbReference type="SUPFAM" id="SSF54211">
    <property type="entry name" value="Ribosomal protein S5 domain 2-like"/>
    <property type="match status" value="1"/>
</dbReference>
<keyword evidence="5" id="KW-0694">RNA-binding</keyword>
<keyword evidence="6" id="KW-0808">Transferase</keyword>
<comment type="function">
    <text evidence="6">Phosphorolytic 3'-5' exoribonuclease that plays an important role in tRNA 3'-end maturation. Removes nucleotide residues following the 3'-CCA terminus of tRNAs; can also add nucleotides to the ends of RNA molecules by using nucleoside diphosphates as substrates, but this may not be physiologically important. Probably plays a role in initiation of 16S rRNA degradation (leading to ribosome degradation) during starvation.</text>
</comment>
<dbReference type="RefSeq" id="WP_267848583.1">
    <property type="nucleotide sequence ID" value="NZ_JAPMXC010000005.1"/>
</dbReference>
<comment type="caution">
    <text evidence="9">The sequence shown here is derived from an EMBL/GenBank/DDBJ whole genome shotgun (WGS) entry which is preliminary data.</text>
</comment>
<comment type="catalytic activity">
    <reaction evidence="6">
        <text>tRNA(n+1) + phosphate = tRNA(n) + a ribonucleoside 5'-diphosphate</text>
        <dbReference type="Rhea" id="RHEA:10628"/>
        <dbReference type="Rhea" id="RHEA-COMP:17343"/>
        <dbReference type="Rhea" id="RHEA-COMP:17344"/>
        <dbReference type="ChEBI" id="CHEBI:43474"/>
        <dbReference type="ChEBI" id="CHEBI:57930"/>
        <dbReference type="ChEBI" id="CHEBI:173114"/>
        <dbReference type="EC" id="2.7.7.56"/>
    </reaction>
</comment>
<dbReference type="InterPro" id="IPR002381">
    <property type="entry name" value="RNase_PH_bac-type"/>
</dbReference>
<gene>
    <name evidence="6 9" type="primary">rph</name>
    <name evidence="9" type="ORF">OVY01_15975</name>
</gene>
<organism evidence="9 10">
    <name type="scientific">Robbsia betulipollinis</name>
    <dbReference type="NCBI Taxonomy" id="2981849"/>
    <lineage>
        <taxon>Bacteria</taxon>
        <taxon>Pseudomonadati</taxon>
        <taxon>Pseudomonadota</taxon>
        <taxon>Betaproteobacteria</taxon>
        <taxon>Burkholderiales</taxon>
        <taxon>Burkholderiaceae</taxon>
        <taxon>Robbsia</taxon>
    </lineage>
</organism>
<dbReference type="InterPro" id="IPR018336">
    <property type="entry name" value="RNase_PH_CS"/>
</dbReference>
<dbReference type="InterPro" id="IPR015847">
    <property type="entry name" value="ExoRNase_PH_dom2"/>
</dbReference>
<evidence type="ECO:0000313" key="10">
    <source>
        <dbReference type="Proteomes" id="UP001082899"/>
    </source>
</evidence>
<name>A0ABT3ZQ41_9BURK</name>
<dbReference type="Pfam" id="PF01138">
    <property type="entry name" value="RNase_PH"/>
    <property type="match status" value="1"/>
</dbReference>
<keyword evidence="3 6" id="KW-0820">tRNA-binding</keyword>
<dbReference type="InterPro" id="IPR050080">
    <property type="entry name" value="RNase_PH"/>
</dbReference>
<accession>A0ABT3ZQ41</accession>
<dbReference type="PROSITE" id="PS01277">
    <property type="entry name" value="RIBONUCLEASE_PH"/>
    <property type="match status" value="1"/>
</dbReference>
<feature type="binding site" evidence="6">
    <location>
        <begin position="136"/>
        <end position="138"/>
    </location>
    <ligand>
        <name>phosphate</name>
        <dbReference type="ChEBI" id="CHEBI:43474"/>
        <note>substrate</note>
    </ligand>
</feature>
<dbReference type="InterPro" id="IPR027408">
    <property type="entry name" value="PNPase/RNase_PH_dom_sf"/>
</dbReference>
<evidence type="ECO:0000259" key="7">
    <source>
        <dbReference type="Pfam" id="PF01138"/>
    </source>
</evidence>
<dbReference type="Proteomes" id="UP001082899">
    <property type="component" value="Unassembled WGS sequence"/>
</dbReference>
<dbReference type="Pfam" id="PF03725">
    <property type="entry name" value="RNase_PH_C"/>
    <property type="match status" value="1"/>
</dbReference>
<feature type="binding site" evidence="6">
    <location>
        <position position="98"/>
    </location>
    <ligand>
        <name>phosphate</name>
        <dbReference type="ChEBI" id="CHEBI:43474"/>
        <note>substrate</note>
    </ligand>
</feature>
<dbReference type="PANTHER" id="PTHR11953:SF0">
    <property type="entry name" value="EXOSOME COMPLEX COMPONENT RRP41"/>
    <property type="match status" value="1"/>
</dbReference>
<evidence type="ECO:0000259" key="8">
    <source>
        <dbReference type="Pfam" id="PF03725"/>
    </source>
</evidence>
<comment type="similarity">
    <text evidence="1 6">Belongs to the RNase PH family.</text>
</comment>
<evidence type="ECO:0000256" key="5">
    <source>
        <dbReference type="ARBA" id="ARBA00022884"/>
    </source>
</evidence>
<dbReference type="EMBL" id="JAPMXC010000005">
    <property type="protein sequence ID" value="MCY0388678.1"/>
    <property type="molecule type" value="Genomic_DNA"/>
</dbReference>
<keyword evidence="10" id="KW-1185">Reference proteome</keyword>
<dbReference type="InterPro" id="IPR020568">
    <property type="entry name" value="Ribosomal_Su5_D2-typ_SF"/>
</dbReference>
<evidence type="ECO:0000256" key="4">
    <source>
        <dbReference type="ARBA" id="ARBA00022694"/>
    </source>
</evidence>